<keyword evidence="1" id="KW-0813">Transport</keyword>
<keyword evidence="3" id="KW-0067">ATP-binding</keyword>
<gene>
    <name evidence="5" type="ORF">BTDB27_p000144</name>
</gene>
<dbReference type="SUPFAM" id="SSF52540">
    <property type="entry name" value="P-loop containing nucleoside triphosphate hydrolases"/>
    <property type="match status" value="1"/>
</dbReference>
<reference evidence="5" key="2">
    <citation type="submission" date="2014-01" db="EMBL/GenBank/DDBJ databases">
        <authorList>
            <person name="Aslett M."/>
        </authorList>
    </citation>
    <scope>NUCLEOTIDE SEQUENCE [LARGE SCALE GENOMIC DNA]</scope>
    <source>
        <strain evidence="5">DB27</strain>
    </source>
</reference>
<evidence type="ECO:0000313" key="5">
    <source>
        <dbReference type="EMBL" id="CDN39481.1"/>
    </source>
</evidence>
<dbReference type="InterPro" id="IPR027417">
    <property type="entry name" value="P-loop_NTPase"/>
</dbReference>
<dbReference type="Proteomes" id="UP000030682">
    <property type="component" value="Unassembled WGS sequence"/>
</dbReference>
<evidence type="ECO:0000259" key="4">
    <source>
        <dbReference type="PROSITE" id="PS50893"/>
    </source>
</evidence>
<dbReference type="RefSeq" id="WP_030030110.1">
    <property type="nucleotide sequence ID" value="NZ_HG810024.1"/>
</dbReference>
<dbReference type="InterPro" id="IPR003439">
    <property type="entry name" value="ABC_transporter-like_ATP-bd"/>
</dbReference>
<dbReference type="PANTHER" id="PTHR42711">
    <property type="entry name" value="ABC TRANSPORTER ATP-BINDING PROTEIN"/>
    <property type="match status" value="1"/>
</dbReference>
<dbReference type="Gene3D" id="3.40.50.300">
    <property type="entry name" value="P-loop containing nucleotide triphosphate hydrolases"/>
    <property type="match status" value="1"/>
</dbReference>
<dbReference type="PROSITE" id="PS50893">
    <property type="entry name" value="ABC_TRANSPORTER_2"/>
    <property type="match status" value="1"/>
</dbReference>
<name>W8YM60_BACTU</name>
<proteinExistence type="predicted"/>
<dbReference type="PANTHER" id="PTHR42711:SF1">
    <property type="entry name" value="ABC-TRANSPORT PROTEIN, ATP-BINDING COMPONENT"/>
    <property type="match status" value="1"/>
</dbReference>
<protein>
    <recommendedName>
        <fullName evidence="4">ABC transporter domain-containing protein</fullName>
    </recommendedName>
</protein>
<reference evidence="5" key="1">
    <citation type="submission" date="2014-01" db="EMBL/GenBank/DDBJ databases">
        <title>Draft genome sequence of highly nematicidal Bacillus thuringiensis DB27.</title>
        <authorList>
            <person name="Iatsenko I."/>
            <person name="Pickard D."/>
            <person name="Corton C."/>
            <person name="Dougan G."/>
            <person name="Sommer R.J."/>
        </authorList>
    </citation>
    <scope>NUCLEOTIDE SEQUENCE [LARGE SCALE GENOMIC DNA]</scope>
    <source>
        <strain evidence="5">DB27</strain>
    </source>
</reference>
<dbReference type="Pfam" id="PF00005">
    <property type="entry name" value="ABC_tran"/>
    <property type="match status" value="1"/>
</dbReference>
<dbReference type="AlphaFoldDB" id="W8YM60"/>
<dbReference type="InterPro" id="IPR050763">
    <property type="entry name" value="ABC_transporter_ATP-binding"/>
</dbReference>
<dbReference type="HOGENOM" id="CLU_000604_1_2_9"/>
<accession>W8YM60</accession>
<evidence type="ECO:0000256" key="2">
    <source>
        <dbReference type="ARBA" id="ARBA00022741"/>
    </source>
</evidence>
<keyword evidence="2" id="KW-0547">Nucleotide-binding</keyword>
<organism evidence="5">
    <name type="scientific">Bacillus thuringiensis DB27</name>
    <dbReference type="NCBI Taxonomy" id="1431339"/>
    <lineage>
        <taxon>Bacteria</taxon>
        <taxon>Bacillati</taxon>
        <taxon>Bacillota</taxon>
        <taxon>Bacilli</taxon>
        <taxon>Bacillales</taxon>
        <taxon>Bacillaceae</taxon>
        <taxon>Bacillus</taxon>
        <taxon>Bacillus cereus group</taxon>
    </lineage>
</organism>
<dbReference type="GO" id="GO:0005524">
    <property type="term" value="F:ATP binding"/>
    <property type="evidence" value="ECO:0007669"/>
    <property type="project" value="UniProtKB-KW"/>
</dbReference>
<evidence type="ECO:0000256" key="1">
    <source>
        <dbReference type="ARBA" id="ARBA00022448"/>
    </source>
</evidence>
<dbReference type="GO" id="GO:0016887">
    <property type="term" value="F:ATP hydrolysis activity"/>
    <property type="evidence" value="ECO:0007669"/>
    <property type="project" value="InterPro"/>
</dbReference>
<dbReference type="InterPro" id="IPR003593">
    <property type="entry name" value="AAA+_ATPase"/>
</dbReference>
<sequence>MLIRVENLSKSYMVKNKAPGLKASLKNLIHPEYKKITAVNDVSFTISQGEIVAFIGANGAGKSTIIKMLTGLLYPTDGKIEVMSTDPWKDRKRFSFKIGTVFGQKSQLWYHLPPSEAFKLLGKIYELEESLYNEQIVKLVHLFDLKEFLHTPVRKLSLGQRMRCEIAASLIHRPEVLFLDEPTIGLDIVGKKKIREALLAMNKEFKTTIILTSHDSGDIELLCQKAIVINKGSIIFNDDLSILSEHYFTHKRVYVRFKGGKLPKIMPLGVEIINAHGNELELKVNTKQHSCMKVIQVMMNYVDVEDFTVVAPTMDDVIHQIFSEQHVNTKRMDKR</sequence>
<dbReference type="EMBL" id="HG810024">
    <property type="protein sequence ID" value="CDN39481.1"/>
    <property type="molecule type" value="Genomic_DNA"/>
</dbReference>
<dbReference type="SMART" id="SM00382">
    <property type="entry name" value="AAA"/>
    <property type="match status" value="1"/>
</dbReference>
<feature type="domain" description="ABC transporter" evidence="4">
    <location>
        <begin position="3"/>
        <end position="256"/>
    </location>
</feature>
<evidence type="ECO:0000256" key="3">
    <source>
        <dbReference type="ARBA" id="ARBA00022840"/>
    </source>
</evidence>